<proteinExistence type="predicted"/>
<sequence length="162" mass="18281">MGEIAINRIDYRMVHGQVAVGIIKRFGITSVYVVDDEVVKDETLIDIMTFGMQPGVSLRVCTVEECVKAYQENGFGKGKHLIIFREIESASRAYQKGYRFQSLNIGQSQLTSERIRVHKSISISRGELEMLEELEKAGVKVYFQPLPDDSMATVAEVAKKFE</sequence>
<feature type="domain" description="PTS EIIB type-4" evidence="1">
    <location>
        <begin position="1"/>
        <end position="162"/>
    </location>
</feature>
<dbReference type="Pfam" id="PF03830">
    <property type="entry name" value="PTSIIB_sorb"/>
    <property type="match status" value="1"/>
</dbReference>
<organism evidence="2 3">
    <name type="scientific">Dysosmobacter acutus</name>
    <dbReference type="NCBI Taxonomy" id="2841504"/>
    <lineage>
        <taxon>Bacteria</taxon>
        <taxon>Bacillati</taxon>
        <taxon>Bacillota</taxon>
        <taxon>Clostridia</taxon>
        <taxon>Eubacteriales</taxon>
        <taxon>Oscillospiraceae</taxon>
        <taxon>Dysosmobacter</taxon>
    </lineage>
</organism>
<evidence type="ECO:0000313" key="2">
    <source>
        <dbReference type="EMBL" id="MBU5626753.1"/>
    </source>
</evidence>
<evidence type="ECO:0000259" key="1">
    <source>
        <dbReference type="PROSITE" id="PS51101"/>
    </source>
</evidence>
<dbReference type="RefSeq" id="WP_216632203.1">
    <property type="nucleotide sequence ID" value="NZ_JAHLQN010000001.1"/>
</dbReference>
<dbReference type="EMBL" id="JAHLQN010000001">
    <property type="protein sequence ID" value="MBU5626753.1"/>
    <property type="molecule type" value="Genomic_DNA"/>
</dbReference>
<gene>
    <name evidence="2" type="ORF">KQI82_07475</name>
</gene>
<keyword evidence="2" id="KW-0762">Sugar transport</keyword>
<dbReference type="Proteomes" id="UP000787672">
    <property type="component" value="Unassembled WGS sequence"/>
</dbReference>
<keyword evidence="2" id="KW-0813">Transport</keyword>
<accession>A0ABS6F8Z4</accession>
<name>A0ABS6F8Z4_9FIRM</name>
<evidence type="ECO:0000313" key="3">
    <source>
        <dbReference type="Proteomes" id="UP000787672"/>
    </source>
</evidence>
<comment type="caution">
    <text evidence="2">The sequence shown here is derived from an EMBL/GenBank/DDBJ whole genome shotgun (WGS) entry which is preliminary data.</text>
</comment>
<keyword evidence="3" id="KW-1185">Reference proteome</keyword>
<protein>
    <submittedName>
        <fullName evidence="2">PTS sugar transporter subunit IIB</fullName>
    </submittedName>
</protein>
<reference evidence="2 3" key="1">
    <citation type="submission" date="2021-06" db="EMBL/GenBank/DDBJ databases">
        <authorList>
            <person name="Sun Q."/>
            <person name="Li D."/>
        </authorList>
    </citation>
    <scope>NUCLEOTIDE SEQUENCE [LARGE SCALE GENOMIC DNA]</scope>
    <source>
        <strain evidence="2 3">MSJ-2</strain>
    </source>
</reference>
<dbReference type="PROSITE" id="PS51101">
    <property type="entry name" value="PTS_EIIB_TYPE_4"/>
    <property type="match status" value="1"/>
</dbReference>
<dbReference type="InterPro" id="IPR004720">
    <property type="entry name" value="PTS_IIB_sorbose-sp"/>
</dbReference>